<dbReference type="STRING" id="1141098.A0A1Y2DWA5"/>
<feature type="transmembrane region" description="Helical" evidence="1">
    <location>
        <begin position="129"/>
        <end position="149"/>
    </location>
</feature>
<reference evidence="2 3" key="1">
    <citation type="submission" date="2016-07" db="EMBL/GenBank/DDBJ databases">
        <title>Pervasive Adenine N6-methylation of Active Genes in Fungi.</title>
        <authorList>
            <consortium name="DOE Joint Genome Institute"/>
            <person name="Mondo S.J."/>
            <person name="Dannebaum R.O."/>
            <person name="Kuo R.C."/>
            <person name="Labutti K."/>
            <person name="Haridas S."/>
            <person name="Kuo A."/>
            <person name="Salamov A."/>
            <person name="Ahrendt S.R."/>
            <person name="Lipzen A."/>
            <person name="Sullivan W."/>
            <person name="Andreopoulos W.B."/>
            <person name="Clum A."/>
            <person name="Lindquist E."/>
            <person name="Daum C."/>
            <person name="Ramamoorthy G.K."/>
            <person name="Gryganskyi A."/>
            <person name="Culley D."/>
            <person name="Magnuson J.K."/>
            <person name="James T.Y."/>
            <person name="O'Malley M.A."/>
            <person name="Stajich J.E."/>
            <person name="Spatafora J.W."/>
            <person name="Visel A."/>
            <person name="Grigoriev I.V."/>
        </authorList>
    </citation>
    <scope>NUCLEOTIDE SEQUENCE [LARGE SCALE GENOMIC DNA]</scope>
    <source>
        <strain evidence="2 3">CBS 129021</strain>
    </source>
</reference>
<dbReference type="GeneID" id="63774620"/>
<gene>
    <name evidence="2" type="ORF">BCR38DRAFT_409894</name>
</gene>
<evidence type="ECO:0000313" key="3">
    <source>
        <dbReference type="Proteomes" id="UP000193689"/>
    </source>
</evidence>
<dbReference type="RefSeq" id="XP_040714562.1">
    <property type="nucleotide sequence ID" value="XM_040858408.1"/>
</dbReference>
<feature type="transmembrane region" description="Helical" evidence="1">
    <location>
        <begin position="248"/>
        <end position="270"/>
    </location>
</feature>
<keyword evidence="1" id="KW-1133">Transmembrane helix</keyword>
<dbReference type="OrthoDB" id="2896006at2759"/>
<organism evidence="2 3">
    <name type="scientific">Pseudomassariella vexata</name>
    <dbReference type="NCBI Taxonomy" id="1141098"/>
    <lineage>
        <taxon>Eukaryota</taxon>
        <taxon>Fungi</taxon>
        <taxon>Dikarya</taxon>
        <taxon>Ascomycota</taxon>
        <taxon>Pezizomycotina</taxon>
        <taxon>Sordariomycetes</taxon>
        <taxon>Xylariomycetidae</taxon>
        <taxon>Amphisphaeriales</taxon>
        <taxon>Pseudomassariaceae</taxon>
        <taxon>Pseudomassariella</taxon>
    </lineage>
</organism>
<dbReference type="AlphaFoldDB" id="A0A1Y2DWA5"/>
<keyword evidence="1" id="KW-0472">Membrane</keyword>
<feature type="transmembrane region" description="Helical" evidence="1">
    <location>
        <begin position="327"/>
        <end position="347"/>
    </location>
</feature>
<evidence type="ECO:0000256" key="1">
    <source>
        <dbReference type="SAM" id="Phobius"/>
    </source>
</evidence>
<sequence length="361" mass="40173">MYRDIATAVYKRGVDNVSARELPSWAFFVFFLDLLVFLPMFVVLGYTLNNVYPVLAMIEDPSPPAYEPVSLNGDDDNESLAEDAAPLADEAARGGSERYGQTRAVTSSFRSIHRTLWNIAGLKSYFRGLACWIALTVSTLFVFAIVSTIPFVPSIFAAMISAMALVQLYTAWLHIVISAPSTKHFWQRLPTFKKAFQATALPTVLYFVALEIQQTVPRFIARAMGMSVWDSTTPDVIPKPQASDSWKALLVFIISISLTIFLAIPAHVVLTRVQASLLPEEDETIVPFDRSFQGKMEPAIVGGRGFVTVMDAWKTFSRASWIRLVKLYLKIFLAGLAVSAVCVLVLAPEMFIIMRHSQKSE</sequence>
<feature type="transmembrane region" description="Helical" evidence="1">
    <location>
        <begin position="155"/>
        <end position="177"/>
    </location>
</feature>
<dbReference type="EMBL" id="MCFJ01000008">
    <property type="protein sequence ID" value="ORY62905.1"/>
    <property type="molecule type" value="Genomic_DNA"/>
</dbReference>
<evidence type="ECO:0000313" key="2">
    <source>
        <dbReference type="EMBL" id="ORY62905.1"/>
    </source>
</evidence>
<dbReference type="InParanoid" id="A0A1Y2DWA5"/>
<proteinExistence type="predicted"/>
<keyword evidence="1" id="KW-0812">Transmembrane</keyword>
<protein>
    <recommendedName>
        <fullName evidence="4">Ubiquitin carrier protein</fullName>
    </recommendedName>
</protein>
<feature type="transmembrane region" description="Helical" evidence="1">
    <location>
        <begin position="25"/>
        <end position="48"/>
    </location>
</feature>
<comment type="caution">
    <text evidence="2">The sequence shown here is derived from an EMBL/GenBank/DDBJ whole genome shotgun (WGS) entry which is preliminary data.</text>
</comment>
<dbReference type="Proteomes" id="UP000193689">
    <property type="component" value="Unassembled WGS sequence"/>
</dbReference>
<accession>A0A1Y2DWA5</accession>
<name>A0A1Y2DWA5_9PEZI</name>
<keyword evidence="3" id="KW-1185">Reference proteome</keyword>
<evidence type="ECO:0008006" key="4">
    <source>
        <dbReference type="Google" id="ProtNLM"/>
    </source>
</evidence>